<evidence type="ECO:0000313" key="10">
    <source>
        <dbReference type="Proteomes" id="UP000285232"/>
    </source>
</evidence>
<dbReference type="EMBL" id="RAHX01000001">
    <property type="protein sequence ID" value="RJY09096.1"/>
    <property type="molecule type" value="Genomic_DNA"/>
</dbReference>
<gene>
    <name evidence="9" type="ORF">D6201_06735</name>
</gene>
<reference evidence="9 10" key="1">
    <citation type="journal article" date="2017" name="Int. J. Syst. Evol. Microbiol.">
        <title>Erythrobacter aquimixticola sp. nov., isolated from the junction between the ocean and a freshwater spring.</title>
        <authorList>
            <person name="Park S."/>
            <person name="Jung Y.T."/>
            <person name="Choi S.J."/>
            <person name="Yoon J.H."/>
        </authorList>
    </citation>
    <scope>NUCLEOTIDE SEQUENCE [LARGE SCALE GENOMIC DNA]</scope>
    <source>
        <strain evidence="9 10">JSSK-14</strain>
    </source>
</reference>
<keyword evidence="7" id="KW-0998">Cell outer membrane</keyword>
<sequence length="431" mass="46572">MKKLVAVSFVTAVALAVSSPSAAQTLPQSLCPGIAQTIQLTLSRDPRLLGSDAQIAAAQAQYKIERSAGRPQISAFARSGLGDGGQLLNAQSDNEAGVQLRQILFDFGRISAATRAARADIEVAAFDRQSVERDVALQAAFAFFDLAEAVDLIVLAERQALIFSEDAELAQRALENQLITGGAAAQIVAGSATAENDRLLAELAATSARSELLSLTGLDYRCPRNLPLRDVQTPGPSQRFPSALALLEHLQLGAPQLLSARAAISAQRARVAEAARDRFPELDLGAFASARYNEDLDEVVERNRVGVTLTIPIYQGGQFSARRELEEARLASAEADLGSVERALTEQVVRAYREIELQREILAQLDVAGRALEEQLSFARLSFERNIALYDEISRAADALGRNRRLYIQTEYALRRNLAFLESADGTLAGL</sequence>
<dbReference type="GO" id="GO:0015562">
    <property type="term" value="F:efflux transmembrane transporter activity"/>
    <property type="evidence" value="ECO:0007669"/>
    <property type="project" value="InterPro"/>
</dbReference>
<evidence type="ECO:0000256" key="2">
    <source>
        <dbReference type="ARBA" id="ARBA00007613"/>
    </source>
</evidence>
<dbReference type="InterPro" id="IPR003423">
    <property type="entry name" value="OMP_efflux"/>
</dbReference>
<keyword evidence="6" id="KW-0472">Membrane</keyword>
<dbReference type="AlphaFoldDB" id="A0A419RTI8"/>
<keyword evidence="4" id="KW-1134">Transmembrane beta strand</keyword>
<comment type="subcellular location">
    <subcellularLocation>
        <location evidence="1">Cell outer membrane</location>
    </subcellularLocation>
</comment>
<organism evidence="9 10">
    <name type="scientific">Aurantiacibacter aquimixticola</name>
    <dbReference type="NCBI Taxonomy" id="1958945"/>
    <lineage>
        <taxon>Bacteria</taxon>
        <taxon>Pseudomonadati</taxon>
        <taxon>Pseudomonadota</taxon>
        <taxon>Alphaproteobacteria</taxon>
        <taxon>Sphingomonadales</taxon>
        <taxon>Erythrobacteraceae</taxon>
        <taxon>Aurantiacibacter</taxon>
    </lineage>
</organism>
<proteinExistence type="inferred from homology"/>
<evidence type="ECO:0000256" key="3">
    <source>
        <dbReference type="ARBA" id="ARBA00022448"/>
    </source>
</evidence>
<comment type="similarity">
    <text evidence="2">Belongs to the outer membrane factor (OMF) (TC 1.B.17) family.</text>
</comment>
<evidence type="ECO:0000313" key="9">
    <source>
        <dbReference type="EMBL" id="RJY09096.1"/>
    </source>
</evidence>
<dbReference type="SUPFAM" id="SSF56954">
    <property type="entry name" value="Outer membrane efflux proteins (OEP)"/>
    <property type="match status" value="1"/>
</dbReference>
<feature type="signal peptide" evidence="8">
    <location>
        <begin position="1"/>
        <end position="23"/>
    </location>
</feature>
<accession>A0A419RTI8</accession>
<keyword evidence="3" id="KW-0813">Transport</keyword>
<evidence type="ECO:0000256" key="5">
    <source>
        <dbReference type="ARBA" id="ARBA00022692"/>
    </source>
</evidence>
<evidence type="ECO:0000256" key="1">
    <source>
        <dbReference type="ARBA" id="ARBA00004442"/>
    </source>
</evidence>
<keyword evidence="8" id="KW-0732">Signal</keyword>
<dbReference type="GO" id="GO:1990281">
    <property type="term" value="C:efflux pump complex"/>
    <property type="evidence" value="ECO:0007669"/>
    <property type="project" value="TreeGrafter"/>
</dbReference>
<evidence type="ECO:0000256" key="6">
    <source>
        <dbReference type="ARBA" id="ARBA00023136"/>
    </source>
</evidence>
<keyword evidence="5" id="KW-0812">Transmembrane</keyword>
<dbReference type="OrthoDB" id="7422128at2"/>
<protein>
    <submittedName>
        <fullName evidence="9">TolC family protein</fullName>
    </submittedName>
</protein>
<dbReference type="Gene3D" id="1.20.1600.10">
    <property type="entry name" value="Outer membrane efflux proteins (OEP)"/>
    <property type="match status" value="1"/>
</dbReference>
<dbReference type="GO" id="GO:0015288">
    <property type="term" value="F:porin activity"/>
    <property type="evidence" value="ECO:0007669"/>
    <property type="project" value="TreeGrafter"/>
</dbReference>
<dbReference type="PANTHER" id="PTHR30026">
    <property type="entry name" value="OUTER MEMBRANE PROTEIN TOLC"/>
    <property type="match status" value="1"/>
</dbReference>
<evidence type="ECO:0000256" key="7">
    <source>
        <dbReference type="ARBA" id="ARBA00023237"/>
    </source>
</evidence>
<keyword evidence="10" id="KW-1185">Reference proteome</keyword>
<dbReference type="RefSeq" id="WP_120048106.1">
    <property type="nucleotide sequence ID" value="NZ_RAHX01000001.1"/>
</dbReference>
<dbReference type="Pfam" id="PF02321">
    <property type="entry name" value="OEP"/>
    <property type="match status" value="2"/>
</dbReference>
<evidence type="ECO:0000256" key="8">
    <source>
        <dbReference type="SAM" id="SignalP"/>
    </source>
</evidence>
<dbReference type="PANTHER" id="PTHR30026:SF20">
    <property type="entry name" value="OUTER MEMBRANE PROTEIN TOLC"/>
    <property type="match status" value="1"/>
</dbReference>
<evidence type="ECO:0000256" key="4">
    <source>
        <dbReference type="ARBA" id="ARBA00022452"/>
    </source>
</evidence>
<feature type="chain" id="PRO_5019551436" evidence="8">
    <location>
        <begin position="24"/>
        <end position="431"/>
    </location>
</feature>
<comment type="caution">
    <text evidence="9">The sequence shown here is derived from an EMBL/GenBank/DDBJ whole genome shotgun (WGS) entry which is preliminary data.</text>
</comment>
<name>A0A419RTI8_9SPHN</name>
<dbReference type="Proteomes" id="UP000285232">
    <property type="component" value="Unassembled WGS sequence"/>
</dbReference>
<dbReference type="GO" id="GO:0009279">
    <property type="term" value="C:cell outer membrane"/>
    <property type="evidence" value="ECO:0007669"/>
    <property type="project" value="UniProtKB-SubCell"/>
</dbReference>
<dbReference type="InterPro" id="IPR051906">
    <property type="entry name" value="TolC-like"/>
</dbReference>